<evidence type="ECO:0000313" key="1">
    <source>
        <dbReference type="EMBL" id="CAD8127311.1"/>
    </source>
</evidence>
<dbReference type="OrthoDB" id="290342at2759"/>
<sequence>MLKFVEKELKIHFNRNAQFLFKIRLGVVNDFKDLELLAQYALELYNRGNLQECENYLIKINQYAQSEYSANLKSINTINFLGEIATTCDPHILEMVLNIYQKIYLPECLNPYLLSQIQRFENSDLVQQFIVLLNKIAQNNLVDHLIEQCDFVSYLVEISLLLDKFEEWFQIVELLGSYINQASQYYKQLVMTCIKFIEQDTELSTLQIILAMISCEKDNKDSINYLLTNDKFINLIMDKLERKNLTAISIITKIVEDSDEGTIQFLQHGLLKILSNLFFEMRENQTAFIYITANICFLKNDYVITEVVTSEIFNTILALDEQELEKNDFIYISQMLKQLIRKYSNERLYHYLLTKTDYVYMIGHLMKQYELLEVMQNTISFILHMANSQSDELTKLFRYKISGKPIEYMLTNIQYIFQDINIIEKVYDFLNIKND</sequence>
<name>A0A8S1RG65_9CILI</name>
<gene>
    <name evidence="1" type="ORF">PSON_ATCC_30995.1.T1750035</name>
</gene>
<keyword evidence="2" id="KW-1185">Reference proteome</keyword>
<organism evidence="1 2">
    <name type="scientific">Paramecium sonneborni</name>
    <dbReference type="NCBI Taxonomy" id="65129"/>
    <lineage>
        <taxon>Eukaryota</taxon>
        <taxon>Sar</taxon>
        <taxon>Alveolata</taxon>
        <taxon>Ciliophora</taxon>
        <taxon>Intramacronucleata</taxon>
        <taxon>Oligohymenophorea</taxon>
        <taxon>Peniculida</taxon>
        <taxon>Parameciidae</taxon>
        <taxon>Paramecium</taxon>
    </lineage>
</organism>
<dbReference type="AlphaFoldDB" id="A0A8S1RG65"/>
<reference evidence="1" key="1">
    <citation type="submission" date="2021-01" db="EMBL/GenBank/DDBJ databases">
        <authorList>
            <consortium name="Genoscope - CEA"/>
            <person name="William W."/>
        </authorList>
    </citation>
    <scope>NUCLEOTIDE SEQUENCE</scope>
</reference>
<accession>A0A8S1RG65</accession>
<evidence type="ECO:0000313" key="2">
    <source>
        <dbReference type="Proteomes" id="UP000692954"/>
    </source>
</evidence>
<comment type="caution">
    <text evidence="1">The sequence shown here is derived from an EMBL/GenBank/DDBJ whole genome shotgun (WGS) entry which is preliminary data.</text>
</comment>
<dbReference type="Proteomes" id="UP000692954">
    <property type="component" value="Unassembled WGS sequence"/>
</dbReference>
<proteinExistence type="predicted"/>
<dbReference type="EMBL" id="CAJJDN010000175">
    <property type="protein sequence ID" value="CAD8127311.1"/>
    <property type="molecule type" value="Genomic_DNA"/>
</dbReference>
<protein>
    <submittedName>
        <fullName evidence="1">Uncharacterized protein</fullName>
    </submittedName>
</protein>